<keyword evidence="1" id="KW-0812">Transmembrane</keyword>
<name>A0ABV4DS64_9CLOT</name>
<keyword evidence="4" id="KW-1185">Reference proteome</keyword>
<dbReference type="InterPro" id="IPR006976">
    <property type="entry name" value="VanZ-like"/>
</dbReference>
<evidence type="ECO:0000256" key="1">
    <source>
        <dbReference type="SAM" id="Phobius"/>
    </source>
</evidence>
<feature type="transmembrane region" description="Helical" evidence="1">
    <location>
        <begin position="89"/>
        <end position="108"/>
    </location>
</feature>
<feature type="domain" description="VanZ-like" evidence="2">
    <location>
        <begin position="43"/>
        <end position="161"/>
    </location>
</feature>
<dbReference type="Proteomes" id="UP001565220">
    <property type="component" value="Unassembled WGS sequence"/>
</dbReference>
<comment type="caution">
    <text evidence="3">The sequence shown here is derived from an EMBL/GenBank/DDBJ whole genome shotgun (WGS) entry which is preliminary data.</text>
</comment>
<dbReference type="Pfam" id="PF04892">
    <property type="entry name" value="VanZ"/>
    <property type="match status" value="1"/>
</dbReference>
<feature type="transmembrane region" description="Helical" evidence="1">
    <location>
        <begin position="6"/>
        <end position="21"/>
    </location>
</feature>
<feature type="transmembrane region" description="Helical" evidence="1">
    <location>
        <begin position="146"/>
        <end position="163"/>
    </location>
</feature>
<accession>A0ABV4DS64</accession>
<keyword evidence="1" id="KW-1133">Transmembrane helix</keyword>
<evidence type="ECO:0000313" key="3">
    <source>
        <dbReference type="EMBL" id="MEY8762082.1"/>
    </source>
</evidence>
<organism evidence="3 4">
    <name type="scientific">Clostridium lapidicellarium</name>
    <dbReference type="NCBI Taxonomy" id="3240931"/>
    <lineage>
        <taxon>Bacteria</taxon>
        <taxon>Bacillati</taxon>
        <taxon>Bacillota</taxon>
        <taxon>Clostridia</taxon>
        <taxon>Eubacteriales</taxon>
        <taxon>Clostridiaceae</taxon>
        <taxon>Clostridium</taxon>
    </lineage>
</organism>
<evidence type="ECO:0000313" key="4">
    <source>
        <dbReference type="Proteomes" id="UP001565220"/>
    </source>
</evidence>
<dbReference type="PANTHER" id="PTHR36834">
    <property type="entry name" value="MEMBRANE PROTEIN-RELATED"/>
    <property type="match status" value="1"/>
</dbReference>
<feature type="transmembrane region" description="Helical" evidence="1">
    <location>
        <begin position="41"/>
        <end position="60"/>
    </location>
</feature>
<evidence type="ECO:0000259" key="2">
    <source>
        <dbReference type="Pfam" id="PF04892"/>
    </source>
</evidence>
<protein>
    <submittedName>
        <fullName evidence="3">VanZ family protein</fullName>
    </submittedName>
</protein>
<dbReference type="InterPro" id="IPR053150">
    <property type="entry name" value="Teicoplanin_resist-assoc"/>
</dbReference>
<dbReference type="PANTHER" id="PTHR36834:SF2">
    <property type="entry name" value="MEMBRANE PROTEIN"/>
    <property type="match status" value="1"/>
</dbReference>
<keyword evidence="1" id="KW-0472">Membrane</keyword>
<reference evidence="3 4" key="1">
    <citation type="submission" date="2024-08" db="EMBL/GenBank/DDBJ databases">
        <title>Clostridium lapicellarii sp. nov., and Clostridium renhuaiense sp. nov., two species isolated from the mud in a fermentation cellar used for producing sauce-flavour Chinese liquors.</title>
        <authorList>
            <person name="Yang F."/>
            <person name="Wang H."/>
            <person name="Chen L.Q."/>
            <person name="Zhou N."/>
            <person name="Lu J.J."/>
            <person name="Pu X.X."/>
            <person name="Wan B."/>
            <person name="Wang L."/>
            <person name="Liu S.J."/>
        </authorList>
    </citation>
    <scope>NUCLEOTIDE SEQUENCE [LARGE SCALE GENOMIC DNA]</scope>
    <source>
        <strain evidence="3 4">MT-113</strain>
    </source>
</reference>
<proteinExistence type="predicted"/>
<feature type="transmembrane region" description="Helical" evidence="1">
    <location>
        <begin position="115"/>
        <end position="134"/>
    </location>
</feature>
<gene>
    <name evidence="3" type="ORF">AB8S09_00280</name>
</gene>
<dbReference type="RefSeq" id="WP_369868297.1">
    <property type="nucleotide sequence ID" value="NZ_JBGFFE010000001.1"/>
</dbReference>
<dbReference type="EMBL" id="JBGFFE010000001">
    <property type="protein sequence ID" value="MEY8762082.1"/>
    <property type="molecule type" value="Genomic_DNA"/>
</dbReference>
<sequence>MVSLLILLIPFFLVAVLNIMLKKNSKKFGKKILWQHRLFGYLFILYLMINLVQVGVPSWFECKISLNQGQPIFHTDNMNLVPFKDSLDITSILNIILFMPFGIFLPTLWDKYRKLLPTFCYGFTFSLIIEVSQLFTRNRTFDINDLIFNTLGTVCGWVVFNSLREIFYKLADKTVVKSLPSDTFISKLEPHLYIVIAFICVFFSY</sequence>